<evidence type="ECO:0000259" key="2">
    <source>
        <dbReference type="Pfam" id="PF00089"/>
    </source>
</evidence>
<feature type="domain" description="Peptidase S1" evidence="2">
    <location>
        <begin position="234"/>
        <end position="394"/>
    </location>
</feature>
<dbReference type="GO" id="GO:0004252">
    <property type="term" value="F:serine-type endopeptidase activity"/>
    <property type="evidence" value="ECO:0007669"/>
    <property type="project" value="InterPro"/>
</dbReference>
<feature type="chain" id="PRO_5034765344" description="Peptidase S1 domain-containing protein" evidence="1">
    <location>
        <begin position="26"/>
        <end position="423"/>
    </location>
</feature>
<comment type="caution">
    <text evidence="3">The sequence shown here is derived from an EMBL/GenBank/DDBJ whole genome shotgun (WGS) entry which is preliminary data.</text>
</comment>
<feature type="signal peptide" evidence="1">
    <location>
        <begin position="1"/>
        <end position="25"/>
    </location>
</feature>
<dbReference type="EMBL" id="WTPW01000683">
    <property type="protein sequence ID" value="KAF0488518.1"/>
    <property type="molecule type" value="Genomic_DNA"/>
</dbReference>
<dbReference type="GO" id="GO:0006508">
    <property type="term" value="P:proteolysis"/>
    <property type="evidence" value="ECO:0007669"/>
    <property type="project" value="InterPro"/>
</dbReference>
<dbReference type="AlphaFoldDB" id="A0A8H4AFD0"/>
<protein>
    <recommendedName>
        <fullName evidence="2">Peptidase S1 domain-containing protein</fullName>
    </recommendedName>
</protein>
<dbReference type="OrthoDB" id="2361256at2759"/>
<evidence type="ECO:0000313" key="4">
    <source>
        <dbReference type="Proteomes" id="UP000439903"/>
    </source>
</evidence>
<organism evidence="3 4">
    <name type="scientific">Gigaspora margarita</name>
    <dbReference type="NCBI Taxonomy" id="4874"/>
    <lineage>
        <taxon>Eukaryota</taxon>
        <taxon>Fungi</taxon>
        <taxon>Fungi incertae sedis</taxon>
        <taxon>Mucoromycota</taxon>
        <taxon>Glomeromycotina</taxon>
        <taxon>Glomeromycetes</taxon>
        <taxon>Diversisporales</taxon>
        <taxon>Gigasporaceae</taxon>
        <taxon>Gigaspora</taxon>
    </lineage>
</organism>
<dbReference type="InterPro" id="IPR001254">
    <property type="entry name" value="Trypsin_dom"/>
</dbReference>
<accession>A0A8H4AFD0</accession>
<dbReference type="Gene3D" id="2.40.10.10">
    <property type="entry name" value="Trypsin-like serine proteases"/>
    <property type="match status" value="2"/>
</dbReference>
<evidence type="ECO:0000256" key="1">
    <source>
        <dbReference type="SAM" id="SignalP"/>
    </source>
</evidence>
<dbReference type="Pfam" id="PF00089">
    <property type="entry name" value="Trypsin"/>
    <property type="match status" value="1"/>
</dbReference>
<dbReference type="Proteomes" id="UP000439903">
    <property type="component" value="Unassembled WGS sequence"/>
</dbReference>
<keyword evidence="4" id="KW-1185">Reference proteome</keyword>
<dbReference type="InterPro" id="IPR043504">
    <property type="entry name" value="Peptidase_S1_PA_chymotrypsin"/>
</dbReference>
<dbReference type="InterPro" id="IPR009003">
    <property type="entry name" value="Peptidase_S1_PA"/>
</dbReference>
<dbReference type="SUPFAM" id="SSF50494">
    <property type="entry name" value="Trypsin-like serine proteases"/>
    <property type="match status" value="1"/>
</dbReference>
<proteinExistence type="predicted"/>
<keyword evidence="1" id="KW-0732">Signal</keyword>
<gene>
    <name evidence="3" type="ORF">F8M41_022260</name>
</gene>
<sequence>MRNFYFLLNLLLLFFIFDKLSLVYTKEALAELWDVEDNELLDFFAIEKKLITIDKILQPLIKEHILSFGGTYINVKKKQVFVNTVDPSVVPIITNSSELMHTDYLNFITFVTANNSLVTLADRFLKIYGLIKQFRPKNIECYIDMEFNNIVIRHSQKKNNSEFLNSTRVYNPIFIQPSVNFSHPRCKEGITQFPILRRNLILEILGGEGLMNLLNREECSVGFWARDNYNENLNYIVTAGHCSIKRSRLAGAENFAHMSWDSPKLNRLGQMVNSDKIDRYDFGLINITDSTYLKSMTTLIRNTDSKSYAELIMEDGIEVTSYGSHACKSGWRSHVTCGYIKGLGTITTDSKGRAFKDLIYYSKSAFQITCAGDSGGPVYSYLQDLKTVGLIGIHLGRFGDFSKFLPLNIILSKGKIKLVRSSH</sequence>
<reference evidence="3 4" key="1">
    <citation type="journal article" date="2019" name="Environ. Microbiol.">
        <title>At the nexus of three kingdoms: the genome of the mycorrhizal fungus Gigaspora margarita provides insights into plant, endobacterial and fungal interactions.</title>
        <authorList>
            <person name="Venice F."/>
            <person name="Ghignone S."/>
            <person name="Salvioli di Fossalunga A."/>
            <person name="Amselem J."/>
            <person name="Novero M."/>
            <person name="Xianan X."/>
            <person name="Sedzielewska Toro K."/>
            <person name="Morin E."/>
            <person name="Lipzen A."/>
            <person name="Grigoriev I.V."/>
            <person name="Henrissat B."/>
            <person name="Martin F.M."/>
            <person name="Bonfante P."/>
        </authorList>
    </citation>
    <scope>NUCLEOTIDE SEQUENCE [LARGE SCALE GENOMIC DNA]</scope>
    <source>
        <strain evidence="3 4">BEG34</strain>
    </source>
</reference>
<evidence type="ECO:0000313" key="3">
    <source>
        <dbReference type="EMBL" id="KAF0488518.1"/>
    </source>
</evidence>
<name>A0A8H4AFD0_GIGMA</name>
<dbReference type="CDD" id="cd21112">
    <property type="entry name" value="alphaLP-like"/>
    <property type="match status" value="1"/>
</dbReference>